<feature type="region of interest" description="Disordered" evidence="8">
    <location>
        <begin position="157"/>
        <end position="183"/>
    </location>
</feature>
<feature type="transmembrane region" description="Helical" evidence="7">
    <location>
        <begin position="14"/>
        <end position="34"/>
    </location>
</feature>
<comment type="similarity">
    <text evidence="2 7">Belongs to the MgtC/SapB family.</text>
</comment>
<dbReference type="PRINTS" id="PR01837">
    <property type="entry name" value="MGTCSAPBPROT"/>
</dbReference>
<feature type="transmembrane region" description="Helical" evidence="7">
    <location>
        <begin position="46"/>
        <end position="64"/>
    </location>
</feature>
<dbReference type="AlphaFoldDB" id="A0AAW4FXU2"/>
<dbReference type="EMBL" id="WXFA01000076">
    <property type="protein sequence ID" value="MBM3096191.1"/>
    <property type="molecule type" value="Genomic_DNA"/>
</dbReference>
<dbReference type="GO" id="GO:0005886">
    <property type="term" value="C:plasma membrane"/>
    <property type="evidence" value="ECO:0007669"/>
    <property type="project" value="UniProtKB-SubCell"/>
</dbReference>
<feature type="domain" description="MgtC/SapB/SrpB/YhiD N-terminal" evidence="9">
    <location>
        <begin position="24"/>
        <end position="152"/>
    </location>
</feature>
<comment type="caution">
    <text evidence="10">The sequence shown here is derived from an EMBL/GenBank/DDBJ whole genome shotgun (WGS) entry which is preliminary data.</text>
</comment>
<dbReference type="Pfam" id="PF02308">
    <property type="entry name" value="MgtC"/>
    <property type="match status" value="1"/>
</dbReference>
<dbReference type="Proteomes" id="UP000744980">
    <property type="component" value="Unassembled WGS sequence"/>
</dbReference>
<evidence type="ECO:0000256" key="5">
    <source>
        <dbReference type="ARBA" id="ARBA00022989"/>
    </source>
</evidence>
<keyword evidence="4 7" id="KW-0812">Transmembrane</keyword>
<evidence type="ECO:0000256" key="3">
    <source>
        <dbReference type="ARBA" id="ARBA00022475"/>
    </source>
</evidence>
<dbReference type="PANTHER" id="PTHR33778">
    <property type="entry name" value="PROTEIN MGTC"/>
    <property type="match status" value="1"/>
</dbReference>
<comment type="subcellular location">
    <subcellularLocation>
        <location evidence="7">Cell inner membrane</location>
        <topology evidence="7">Multi-pass membrane protein</topology>
    </subcellularLocation>
    <subcellularLocation>
        <location evidence="1">Cell membrane</location>
        <topology evidence="1">Multi-pass membrane protein</topology>
    </subcellularLocation>
</comment>
<evidence type="ECO:0000259" key="9">
    <source>
        <dbReference type="Pfam" id="PF02308"/>
    </source>
</evidence>
<feature type="transmembrane region" description="Helical" evidence="7">
    <location>
        <begin position="84"/>
        <end position="103"/>
    </location>
</feature>
<gene>
    <name evidence="10" type="ORF">GFB56_36660</name>
</gene>
<protein>
    <recommendedName>
        <fullName evidence="7">Protein MgtC</fullName>
    </recommendedName>
</protein>
<dbReference type="RefSeq" id="WP_203530108.1">
    <property type="nucleotide sequence ID" value="NZ_CP083371.1"/>
</dbReference>
<accession>A0AAW4FXU2</accession>
<name>A0AAW4FXU2_9HYPH</name>
<keyword evidence="5 7" id="KW-1133">Transmembrane helix</keyword>
<evidence type="ECO:0000256" key="2">
    <source>
        <dbReference type="ARBA" id="ARBA00009298"/>
    </source>
</evidence>
<sequence length="183" mass="19471">MEQIVADMFPPSQIPYPVIFARILGALLMGSIIGFEREAKARPAGLKTHMLVCLAACTFAVISLESVSMKGFIDERVRIDPLRVVEAVTAGVAFLAAGTIVLSRGQVQGLTTGGSLWLAGAIGLALGFGHWIIAAFATGSAFLVLSVVGRLEAVVEEEEQPGPQPQASKPRDEKVSRIRKTTR</sequence>
<evidence type="ECO:0000313" key="10">
    <source>
        <dbReference type="EMBL" id="MBM3096191.1"/>
    </source>
</evidence>
<keyword evidence="7" id="KW-0997">Cell inner membrane</keyword>
<evidence type="ECO:0000256" key="8">
    <source>
        <dbReference type="SAM" id="MobiDB-lite"/>
    </source>
</evidence>
<organism evidence="10 11">
    <name type="scientific">Ensifer canadensis</name>
    <dbReference type="NCBI Taxonomy" id="555315"/>
    <lineage>
        <taxon>Bacteria</taxon>
        <taxon>Pseudomonadati</taxon>
        <taxon>Pseudomonadota</taxon>
        <taxon>Alphaproteobacteria</taxon>
        <taxon>Hyphomicrobiales</taxon>
        <taxon>Rhizobiaceae</taxon>
        <taxon>Sinorhizobium/Ensifer group</taxon>
        <taxon>Ensifer</taxon>
    </lineage>
</organism>
<dbReference type="InterPro" id="IPR049177">
    <property type="entry name" value="MgtC_SapB_SrpB_YhiD_N"/>
</dbReference>
<evidence type="ECO:0000313" key="11">
    <source>
        <dbReference type="Proteomes" id="UP000744980"/>
    </source>
</evidence>
<proteinExistence type="inferred from homology"/>
<dbReference type="PANTHER" id="PTHR33778:SF1">
    <property type="entry name" value="MAGNESIUM TRANSPORTER YHID-RELATED"/>
    <property type="match status" value="1"/>
</dbReference>
<keyword evidence="6 7" id="KW-0472">Membrane</keyword>
<evidence type="ECO:0000256" key="4">
    <source>
        <dbReference type="ARBA" id="ARBA00022692"/>
    </source>
</evidence>
<dbReference type="InterPro" id="IPR003416">
    <property type="entry name" value="MgtC/SapB/SrpB/YhiD_fam"/>
</dbReference>
<evidence type="ECO:0000256" key="7">
    <source>
        <dbReference type="RuleBase" id="RU365041"/>
    </source>
</evidence>
<evidence type="ECO:0000256" key="1">
    <source>
        <dbReference type="ARBA" id="ARBA00004651"/>
    </source>
</evidence>
<keyword evidence="11" id="KW-1185">Reference proteome</keyword>
<evidence type="ECO:0000256" key="6">
    <source>
        <dbReference type="ARBA" id="ARBA00023136"/>
    </source>
</evidence>
<keyword evidence="3" id="KW-1003">Cell membrane</keyword>
<feature type="transmembrane region" description="Helical" evidence="7">
    <location>
        <begin position="115"/>
        <end position="148"/>
    </location>
</feature>
<reference evidence="10 11" key="1">
    <citation type="submission" date="2020-01" db="EMBL/GenBank/DDBJ databases">
        <title>Draft genome assembly of Ensifer adhaerens T173.</title>
        <authorList>
            <person name="Craig J.E."/>
            <person name="Stinchcombe J.R."/>
        </authorList>
    </citation>
    <scope>NUCLEOTIDE SEQUENCE [LARGE SCALE GENOMIC DNA]</scope>
    <source>
        <strain evidence="10 11">T173</strain>
    </source>
</reference>